<keyword evidence="2" id="KW-1185">Reference proteome</keyword>
<organism evidence="1 2">
    <name type="scientific">Rhizobium phage RHEph16</name>
    <dbReference type="NCBI Taxonomy" id="2836132"/>
    <lineage>
        <taxon>Viruses</taxon>
        <taxon>Duplodnaviria</taxon>
        <taxon>Heunggongvirae</taxon>
        <taxon>Uroviricota</taxon>
        <taxon>Caudoviricetes</taxon>
        <taxon>Schitoviridae</taxon>
        <taxon>Demetervirinae</taxon>
        <taxon>Acanvirus</taxon>
        <taxon>Acanvirus Rheph16</taxon>
    </lineage>
</organism>
<accession>A0AAE8B493</accession>
<dbReference type="EMBL" id="MW980066">
    <property type="protein sequence ID" value="QXV74334.1"/>
    <property type="molecule type" value="Genomic_DNA"/>
</dbReference>
<proteinExistence type="predicted"/>
<dbReference type="KEGG" id="vg:77934281"/>
<sequence>MPMTVKLYMKEGNVPVQVGWTYTTIEHETFTVKKILPPSFKLGGAAVLATNGKIYLPSEYGAYCTTEDDGE</sequence>
<dbReference type="GeneID" id="77934281"/>
<protein>
    <submittedName>
        <fullName evidence="1">Uncharacterized protein</fullName>
    </submittedName>
</protein>
<evidence type="ECO:0000313" key="2">
    <source>
        <dbReference type="Proteomes" id="UP000828420"/>
    </source>
</evidence>
<dbReference type="Proteomes" id="UP000828420">
    <property type="component" value="Segment"/>
</dbReference>
<dbReference type="RefSeq" id="YP_010658335.1">
    <property type="nucleotide sequence ID" value="NC_070856.1"/>
</dbReference>
<reference evidence="1 2" key="1">
    <citation type="submission" date="2021-04" db="EMBL/GenBank/DDBJ databases">
        <title>The Hidden Diversity of Double-Stranded DNA Phages in the Symbiotic Bacterium Rhizobium.</title>
        <authorList>
            <person name="Santamaria R.I."/>
            <person name="Bustos P."/>
            <person name="Cauwenberghe J.V."/>
            <person name="Gonzalez V."/>
        </authorList>
    </citation>
    <scope>NUCLEOTIDE SEQUENCE [LARGE SCALE GENOMIC DNA]</scope>
</reference>
<evidence type="ECO:0000313" key="1">
    <source>
        <dbReference type="EMBL" id="QXV74334.1"/>
    </source>
</evidence>
<name>A0AAE8B493_9CAUD</name>